<accession>A0A163Q348</accession>
<dbReference type="InterPro" id="IPR029069">
    <property type="entry name" value="HotDog_dom_sf"/>
</dbReference>
<dbReference type="PANTHER" id="PTHR31793">
    <property type="entry name" value="4-HYDROXYBENZOYL-COA THIOESTERASE FAMILY MEMBER"/>
    <property type="match status" value="1"/>
</dbReference>
<organism evidence="1 2">
    <name type="scientific">Fictibacillus phosphorivorans</name>
    <dbReference type="NCBI Taxonomy" id="1221500"/>
    <lineage>
        <taxon>Bacteria</taxon>
        <taxon>Bacillati</taxon>
        <taxon>Bacillota</taxon>
        <taxon>Bacilli</taxon>
        <taxon>Bacillales</taxon>
        <taxon>Fictibacillaceae</taxon>
        <taxon>Fictibacillus</taxon>
    </lineage>
</organism>
<dbReference type="Gene3D" id="3.10.129.10">
    <property type="entry name" value="Hotdog Thioesterase"/>
    <property type="match status" value="1"/>
</dbReference>
<sequence length="155" mass="17865">MARQDYISNMDEWSNGFSFYHELRVRFGEIDGFGHVNNTNIFTYMEEARIAMFRELGLMTDWGAPNSAEIPVVADLQCDYLAQILYDEKIRVHVKINEVGSSSIDIHYLGINEKQVSVFTGRGAIVQISRQNGRPVKWSEELKKQLQNFSKEARV</sequence>
<dbReference type="AlphaFoldDB" id="A0A163Q348"/>
<dbReference type="Proteomes" id="UP000076567">
    <property type="component" value="Unassembled WGS sequence"/>
</dbReference>
<dbReference type="Pfam" id="PF13279">
    <property type="entry name" value="4HBT_2"/>
    <property type="match status" value="1"/>
</dbReference>
<gene>
    <name evidence="1" type="ORF">AWM68_10170</name>
</gene>
<dbReference type="SUPFAM" id="SSF54637">
    <property type="entry name" value="Thioesterase/thiol ester dehydrase-isomerase"/>
    <property type="match status" value="1"/>
</dbReference>
<name>A0A163Q348_9BACL</name>
<dbReference type="CDD" id="cd00586">
    <property type="entry name" value="4HBT"/>
    <property type="match status" value="1"/>
</dbReference>
<dbReference type="PANTHER" id="PTHR31793:SF24">
    <property type="entry name" value="LONG-CHAIN ACYL-COA THIOESTERASE FADM"/>
    <property type="match status" value="1"/>
</dbReference>
<dbReference type="InterPro" id="IPR050563">
    <property type="entry name" value="4-hydroxybenzoyl-CoA_TE"/>
</dbReference>
<proteinExistence type="predicted"/>
<evidence type="ECO:0000313" key="2">
    <source>
        <dbReference type="Proteomes" id="UP000076567"/>
    </source>
</evidence>
<dbReference type="EMBL" id="LRFC01000037">
    <property type="protein sequence ID" value="KZE64502.1"/>
    <property type="molecule type" value="Genomic_DNA"/>
</dbReference>
<dbReference type="OrthoDB" id="9799036at2"/>
<reference evidence="2" key="1">
    <citation type="submission" date="2016-01" db="EMBL/GenBank/DDBJ databases">
        <title>Draft genome of Chromobacterium sp. F49.</title>
        <authorList>
            <person name="Hong K.W."/>
        </authorList>
    </citation>
    <scope>NUCLEOTIDE SEQUENCE [LARGE SCALE GENOMIC DNA]</scope>
    <source>
        <strain evidence="2">P7IIIA</strain>
    </source>
</reference>
<keyword evidence="2" id="KW-1185">Reference proteome</keyword>
<dbReference type="GO" id="GO:0047617">
    <property type="term" value="F:fatty acyl-CoA hydrolase activity"/>
    <property type="evidence" value="ECO:0007669"/>
    <property type="project" value="TreeGrafter"/>
</dbReference>
<comment type="caution">
    <text evidence="1">The sequence shown here is derived from an EMBL/GenBank/DDBJ whole genome shotgun (WGS) entry which is preliminary data.</text>
</comment>
<dbReference type="RefSeq" id="WP_066243537.1">
    <property type="nucleotide sequence ID" value="NZ_LRFC01000037.1"/>
</dbReference>
<protein>
    <submittedName>
        <fullName evidence="1">Uncharacterized protein</fullName>
    </submittedName>
</protein>
<evidence type="ECO:0000313" key="1">
    <source>
        <dbReference type="EMBL" id="KZE64502.1"/>
    </source>
</evidence>